<dbReference type="UniPathway" id="UPA00219"/>
<name>A0A2W5B5W0_9CORY</name>
<evidence type="ECO:0000256" key="3">
    <source>
        <dbReference type="ARBA" id="ARBA00022960"/>
    </source>
</evidence>
<dbReference type="InterPro" id="IPR038063">
    <property type="entry name" value="Transpep_catalytic_dom"/>
</dbReference>
<keyword evidence="2" id="KW-0808">Transferase</keyword>
<evidence type="ECO:0000256" key="1">
    <source>
        <dbReference type="ARBA" id="ARBA00004752"/>
    </source>
</evidence>
<dbReference type="PANTHER" id="PTHR30582">
    <property type="entry name" value="L,D-TRANSPEPTIDASE"/>
    <property type="match status" value="1"/>
</dbReference>
<evidence type="ECO:0000256" key="6">
    <source>
        <dbReference type="PROSITE-ProRule" id="PRU01373"/>
    </source>
</evidence>
<feature type="active site" description="Proton donor/acceptor" evidence="6">
    <location>
        <position position="233"/>
    </location>
</feature>
<protein>
    <submittedName>
        <fullName evidence="9">Murein L,D-transpeptidase</fullName>
    </submittedName>
</protein>
<reference evidence="9 10" key="1">
    <citation type="submission" date="2017-11" db="EMBL/GenBank/DDBJ databases">
        <title>Infants hospitalized years apart are colonized by the same room-sourced microbial strains.</title>
        <authorList>
            <person name="Brooks B."/>
            <person name="Olm M.R."/>
            <person name="Firek B.A."/>
            <person name="Baker R."/>
            <person name="Thomas B.C."/>
            <person name="Morowitz M.J."/>
            <person name="Banfield J.F."/>
        </authorList>
    </citation>
    <scope>NUCLEOTIDE SEQUENCE [LARGE SCALE GENOMIC DNA]</scope>
    <source>
        <strain evidence="9">S2_012_000_R3_87</strain>
    </source>
</reference>
<dbReference type="PANTHER" id="PTHR30582:SF33">
    <property type="entry name" value="EXPORTED PROTEIN"/>
    <property type="match status" value="1"/>
</dbReference>
<dbReference type="GO" id="GO:0008360">
    <property type="term" value="P:regulation of cell shape"/>
    <property type="evidence" value="ECO:0007669"/>
    <property type="project" value="UniProtKB-UniRule"/>
</dbReference>
<evidence type="ECO:0000256" key="4">
    <source>
        <dbReference type="ARBA" id="ARBA00022984"/>
    </source>
</evidence>
<dbReference type="AlphaFoldDB" id="A0A2W5B5W0"/>
<feature type="active site" description="Nucleophile" evidence="6">
    <location>
        <position position="244"/>
    </location>
</feature>
<dbReference type="GO" id="GO:0018104">
    <property type="term" value="P:peptidoglycan-protein cross-linking"/>
    <property type="evidence" value="ECO:0007669"/>
    <property type="project" value="TreeGrafter"/>
</dbReference>
<evidence type="ECO:0000313" key="9">
    <source>
        <dbReference type="EMBL" id="PZP00788.1"/>
    </source>
</evidence>
<sequence>MTRYIGKHRKVSNTSKKQFAGAAALALGASTLGIGASVATASEASAAPQLGSSVAAPSLPPQIAQLQADFDAQLRQAQANGVTALLNARDALVAQAKNLPPQFRTPVIQGIDNFVNAVAPGALQQREAARAPKPAPKPAPKKQAPKKQARPASNPCPASAHACVDIKAQRAWLQKGGKRSYGPVIVSTGRPGQETPRGMFTVTRKVKDEISYEFGNAPMPYAVYFTNNGHAFHQGTTNVQSAGCVRMNGEAARTFFNYLQPGDKVYIY</sequence>
<feature type="domain" description="L,D-TPase catalytic" evidence="8">
    <location>
        <begin position="160"/>
        <end position="268"/>
    </location>
</feature>
<organism evidence="9 10">
    <name type="scientific">Corynebacterium urealyticum</name>
    <dbReference type="NCBI Taxonomy" id="43771"/>
    <lineage>
        <taxon>Bacteria</taxon>
        <taxon>Bacillati</taxon>
        <taxon>Actinomycetota</taxon>
        <taxon>Actinomycetes</taxon>
        <taxon>Mycobacteriales</taxon>
        <taxon>Corynebacteriaceae</taxon>
        <taxon>Corynebacterium</taxon>
    </lineage>
</organism>
<dbReference type="SUPFAM" id="SSF141523">
    <property type="entry name" value="L,D-transpeptidase catalytic domain-like"/>
    <property type="match status" value="1"/>
</dbReference>
<dbReference type="GO" id="GO:0071972">
    <property type="term" value="F:peptidoglycan L,D-transpeptidase activity"/>
    <property type="evidence" value="ECO:0007669"/>
    <property type="project" value="TreeGrafter"/>
</dbReference>
<dbReference type="GO" id="GO:0005576">
    <property type="term" value="C:extracellular region"/>
    <property type="evidence" value="ECO:0007669"/>
    <property type="project" value="TreeGrafter"/>
</dbReference>
<evidence type="ECO:0000256" key="7">
    <source>
        <dbReference type="SAM" id="MobiDB-lite"/>
    </source>
</evidence>
<dbReference type="Pfam" id="PF03734">
    <property type="entry name" value="YkuD"/>
    <property type="match status" value="1"/>
</dbReference>
<dbReference type="GO" id="GO:0016740">
    <property type="term" value="F:transferase activity"/>
    <property type="evidence" value="ECO:0007669"/>
    <property type="project" value="UniProtKB-KW"/>
</dbReference>
<feature type="region of interest" description="Disordered" evidence="7">
    <location>
        <begin position="126"/>
        <end position="159"/>
    </location>
</feature>
<dbReference type="GO" id="GO:0071555">
    <property type="term" value="P:cell wall organization"/>
    <property type="evidence" value="ECO:0007669"/>
    <property type="project" value="UniProtKB-UniRule"/>
</dbReference>
<evidence type="ECO:0000256" key="2">
    <source>
        <dbReference type="ARBA" id="ARBA00022679"/>
    </source>
</evidence>
<comment type="caution">
    <text evidence="9">The sequence shown here is derived from an EMBL/GenBank/DDBJ whole genome shotgun (WGS) entry which is preliminary data.</text>
</comment>
<comment type="pathway">
    <text evidence="1 6">Cell wall biogenesis; peptidoglycan biosynthesis.</text>
</comment>
<dbReference type="PROSITE" id="PS52029">
    <property type="entry name" value="LD_TPASE"/>
    <property type="match status" value="1"/>
</dbReference>
<feature type="compositionally biased region" description="Basic residues" evidence="7">
    <location>
        <begin position="139"/>
        <end position="149"/>
    </location>
</feature>
<evidence type="ECO:0000259" key="8">
    <source>
        <dbReference type="PROSITE" id="PS52029"/>
    </source>
</evidence>
<dbReference type="InterPro" id="IPR050979">
    <property type="entry name" value="LD-transpeptidase"/>
</dbReference>
<dbReference type="Gene3D" id="2.40.440.10">
    <property type="entry name" value="L,D-transpeptidase catalytic domain-like"/>
    <property type="match status" value="1"/>
</dbReference>
<keyword evidence="5 6" id="KW-0961">Cell wall biogenesis/degradation</keyword>
<accession>A0A2W5B5W0</accession>
<dbReference type="EMBL" id="QFNY01000110">
    <property type="protein sequence ID" value="PZP00788.1"/>
    <property type="molecule type" value="Genomic_DNA"/>
</dbReference>
<dbReference type="Proteomes" id="UP000249451">
    <property type="component" value="Unassembled WGS sequence"/>
</dbReference>
<evidence type="ECO:0000256" key="5">
    <source>
        <dbReference type="ARBA" id="ARBA00023316"/>
    </source>
</evidence>
<dbReference type="CDD" id="cd16913">
    <property type="entry name" value="YkuD_like"/>
    <property type="match status" value="1"/>
</dbReference>
<gene>
    <name evidence="9" type="ORF">DI609_05645</name>
</gene>
<proteinExistence type="predicted"/>
<keyword evidence="4 6" id="KW-0573">Peptidoglycan synthesis</keyword>
<evidence type="ECO:0000313" key="10">
    <source>
        <dbReference type="Proteomes" id="UP000249451"/>
    </source>
</evidence>
<keyword evidence="3 6" id="KW-0133">Cell shape</keyword>
<dbReference type="InterPro" id="IPR005490">
    <property type="entry name" value="LD_TPept_cat_dom"/>
</dbReference>